<evidence type="ECO:0000313" key="1">
    <source>
        <dbReference type="EMBL" id="GBB99619.1"/>
    </source>
</evidence>
<dbReference type="EMBL" id="BEXD01002873">
    <property type="protein sequence ID" value="GBB99619.1"/>
    <property type="molecule type" value="Genomic_DNA"/>
</dbReference>
<evidence type="ECO:0000313" key="2">
    <source>
        <dbReference type="EMBL" id="GBC07242.1"/>
    </source>
</evidence>
<organism evidence="2 4">
    <name type="scientific">Rhizophagus clarus</name>
    <dbReference type="NCBI Taxonomy" id="94130"/>
    <lineage>
        <taxon>Eukaryota</taxon>
        <taxon>Fungi</taxon>
        <taxon>Fungi incertae sedis</taxon>
        <taxon>Mucoromycota</taxon>
        <taxon>Glomeromycotina</taxon>
        <taxon>Glomeromycetes</taxon>
        <taxon>Glomerales</taxon>
        <taxon>Glomeraceae</taxon>
        <taxon>Rhizophagus</taxon>
    </lineage>
</organism>
<reference evidence="2 4" key="1">
    <citation type="submission" date="2017-11" db="EMBL/GenBank/DDBJ databases">
        <title>The genome of Rhizophagus clarus HR1 reveals common genetic basis of auxotrophy among arbuscular mycorrhizal fungi.</title>
        <authorList>
            <person name="Kobayashi Y."/>
        </authorList>
    </citation>
    <scope>NUCLEOTIDE SEQUENCE [LARGE SCALE GENOMIC DNA]</scope>
    <source>
        <strain evidence="2 4">HR1</strain>
    </source>
</reference>
<dbReference type="EMBL" id="BLAL01000058">
    <property type="protein sequence ID" value="GES81896.1"/>
    <property type="molecule type" value="Genomic_DNA"/>
</dbReference>
<proteinExistence type="predicted"/>
<keyword evidence="4" id="KW-1185">Reference proteome</keyword>
<dbReference type="Proteomes" id="UP000615446">
    <property type="component" value="Unassembled WGS sequence"/>
</dbReference>
<evidence type="ECO:0000313" key="3">
    <source>
        <dbReference type="EMBL" id="GES81896.1"/>
    </source>
</evidence>
<reference evidence="3" key="2">
    <citation type="submission" date="2019-10" db="EMBL/GenBank/DDBJ databases">
        <title>Conservation and host-specific expression of non-tandemly repeated heterogenous ribosome RNA gene in arbuscular mycorrhizal fungi.</title>
        <authorList>
            <person name="Maeda T."/>
            <person name="Kobayashi Y."/>
            <person name="Nakagawa T."/>
            <person name="Ezawa T."/>
            <person name="Yamaguchi K."/>
            <person name="Bino T."/>
            <person name="Nishimoto Y."/>
            <person name="Shigenobu S."/>
            <person name="Kawaguchi M."/>
        </authorList>
    </citation>
    <scope>NUCLEOTIDE SEQUENCE</scope>
    <source>
        <strain evidence="3">HR1</strain>
    </source>
</reference>
<protein>
    <submittedName>
        <fullName evidence="2">Uncharacterized protein</fullName>
    </submittedName>
</protein>
<evidence type="ECO:0000313" key="4">
    <source>
        <dbReference type="Proteomes" id="UP000247702"/>
    </source>
</evidence>
<gene>
    <name evidence="3" type="ORF">RCL2_000913500</name>
    <name evidence="2" type="ORF">RclHR1_07320015</name>
    <name evidence="1" type="ORF">RclHR1_35840001</name>
</gene>
<dbReference type="AlphaFoldDB" id="A0A2Z6SCN9"/>
<dbReference type="Proteomes" id="UP000247702">
    <property type="component" value="Unassembled WGS sequence"/>
</dbReference>
<name>A0A2Z6SCN9_9GLOM</name>
<sequence>MVYIHDDDKFSKLSLENDGTEGIKELKKKINDYWNDENLPEKEFTNIIIDSPLLIALKIKMVRVIQRRK</sequence>
<comment type="caution">
    <text evidence="2">The sequence shown here is derived from an EMBL/GenBank/DDBJ whole genome shotgun (WGS) entry which is preliminary data.</text>
</comment>
<accession>A0A2Z6SCN9</accession>
<dbReference type="EMBL" id="BEXD01004129">
    <property type="protein sequence ID" value="GBC07242.1"/>
    <property type="molecule type" value="Genomic_DNA"/>
</dbReference>